<organism evidence="1 2">
    <name type="scientific">Flavobacterium salmonis</name>
    <dbReference type="NCBI Taxonomy" id="2654844"/>
    <lineage>
        <taxon>Bacteria</taxon>
        <taxon>Pseudomonadati</taxon>
        <taxon>Bacteroidota</taxon>
        <taxon>Flavobacteriia</taxon>
        <taxon>Flavobacteriales</taxon>
        <taxon>Flavobacteriaceae</taxon>
        <taxon>Flavobacterium</taxon>
    </lineage>
</organism>
<sequence>MTIYRSSGKNTEICEEYVLYTRNYVENVGGKSTITAKGGTTFGDKPETAKPLEITNLYVKVRLNDNYNGEFGFDWVDVDPETKQIEKIQGVLFSEVEYFYKKDPANPDLGDIVATSTDPIGAKHAIQDHYNFNPVSKHIDIPYVLIKCDQEITLSAEIILWQGEIKDDVITITGDEFYEFEIIGGEKEGKTAKIKVTKAGKIDFKVKCLEEGTEKKYEFKHSNPITGSNSVGGLTMMENNELKLKFRVIALVSSDGNQNEKAKTLFKKFKDAGIKDYLNKNSLNQAGYKVEIENFDAMDSADLDDYFYAFDKTDWTKKELFKDHHVKTKKHILISYTPDGKEIRTETDKEEVKGVVSEGTIDYKTVAFYNEKLKLKSKSYKGGIIILSEYESPSETGAFSRTSPLNHSILFIYSNSVEKKEDYAHEIGHMLGLPHIFYNQKEKNAFKNAKESILGNGELEFIFQNSVKVKNPNYKSGINKDISDANNYNYYDMNIFNSDKNTLTKYLNNFINVYQVKLNTLNYSELSKKNIQKHILENKNALKIIENITDISYREYNLTCHFLTTDFILHLKRYKMYLTDIIEQIKSNYLTFKQGSTNNIMDYDNTKLYYLHNQIKTLRDDSKNYVSDILSTKTI</sequence>
<keyword evidence="2" id="KW-1185">Reference proteome</keyword>
<proteinExistence type="predicted"/>
<accession>A0A6V6YUZ4</accession>
<name>A0A6V6YUZ4_9FLAO</name>
<dbReference type="AlphaFoldDB" id="A0A6V6YUZ4"/>
<evidence type="ECO:0000313" key="2">
    <source>
        <dbReference type="Proteomes" id="UP000530060"/>
    </source>
</evidence>
<comment type="caution">
    <text evidence="1">The sequence shown here is derived from an EMBL/GenBank/DDBJ whole genome shotgun (WGS) entry which is preliminary data.</text>
</comment>
<gene>
    <name evidence="1" type="ORF">FLAT13_01474</name>
</gene>
<evidence type="ECO:0000313" key="1">
    <source>
        <dbReference type="EMBL" id="CAD0003104.1"/>
    </source>
</evidence>
<protein>
    <submittedName>
        <fullName evidence="1">Uncharacterized protein</fullName>
    </submittedName>
</protein>
<reference evidence="1 2" key="1">
    <citation type="submission" date="2020-06" db="EMBL/GenBank/DDBJ databases">
        <authorList>
            <person name="Criscuolo A."/>
        </authorList>
    </citation>
    <scope>NUCLEOTIDE SEQUENCE [LARGE SCALE GENOMIC DNA]</scope>
    <source>
        <strain evidence="2">CIP 111411</strain>
    </source>
</reference>
<dbReference type="EMBL" id="CAIJDP010000062">
    <property type="protein sequence ID" value="CAD0003104.1"/>
    <property type="molecule type" value="Genomic_DNA"/>
</dbReference>
<dbReference type="SUPFAM" id="SSF55486">
    <property type="entry name" value="Metalloproteases ('zincins'), catalytic domain"/>
    <property type="match status" value="1"/>
</dbReference>
<dbReference type="Proteomes" id="UP000530060">
    <property type="component" value="Unassembled WGS sequence"/>
</dbReference>
<dbReference type="RefSeq" id="WP_180908459.1">
    <property type="nucleotide sequence ID" value="NZ_CAIJDP010000062.1"/>
</dbReference>